<evidence type="ECO:0000313" key="2">
    <source>
        <dbReference type="Proteomes" id="UP000799754"/>
    </source>
</evidence>
<reference evidence="1" key="1">
    <citation type="journal article" date="2020" name="Stud. Mycol.">
        <title>101 Dothideomycetes genomes: a test case for predicting lifestyles and emergence of pathogens.</title>
        <authorList>
            <person name="Haridas S."/>
            <person name="Albert R."/>
            <person name="Binder M."/>
            <person name="Bloem J."/>
            <person name="Labutti K."/>
            <person name="Salamov A."/>
            <person name="Andreopoulos B."/>
            <person name="Baker S."/>
            <person name="Barry K."/>
            <person name="Bills G."/>
            <person name="Bluhm B."/>
            <person name="Cannon C."/>
            <person name="Castanera R."/>
            <person name="Culley D."/>
            <person name="Daum C."/>
            <person name="Ezra D."/>
            <person name="Gonzalez J."/>
            <person name="Henrissat B."/>
            <person name="Kuo A."/>
            <person name="Liang C."/>
            <person name="Lipzen A."/>
            <person name="Lutzoni F."/>
            <person name="Magnuson J."/>
            <person name="Mondo S."/>
            <person name="Nolan M."/>
            <person name="Ohm R."/>
            <person name="Pangilinan J."/>
            <person name="Park H.-J."/>
            <person name="Ramirez L."/>
            <person name="Alfaro M."/>
            <person name="Sun H."/>
            <person name="Tritt A."/>
            <person name="Yoshinaga Y."/>
            <person name="Zwiers L.-H."/>
            <person name="Turgeon B."/>
            <person name="Goodwin S."/>
            <person name="Spatafora J."/>
            <person name="Crous P."/>
            <person name="Grigoriev I."/>
        </authorList>
    </citation>
    <scope>NUCLEOTIDE SEQUENCE</scope>
    <source>
        <strain evidence="1">CBS 525.71</strain>
    </source>
</reference>
<accession>A0ACB6RLT3</accession>
<keyword evidence="2" id="KW-1185">Reference proteome</keyword>
<proteinExistence type="predicted"/>
<evidence type="ECO:0000313" key="1">
    <source>
        <dbReference type="EMBL" id="KAF2622693.1"/>
    </source>
</evidence>
<organism evidence="1 2">
    <name type="scientific">Macroventuria anomochaeta</name>
    <dbReference type="NCBI Taxonomy" id="301207"/>
    <lineage>
        <taxon>Eukaryota</taxon>
        <taxon>Fungi</taxon>
        <taxon>Dikarya</taxon>
        <taxon>Ascomycota</taxon>
        <taxon>Pezizomycotina</taxon>
        <taxon>Dothideomycetes</taxon>
        <taxon>Pleosporomycetidae</taxon>
        <taxon>Pleosporales</taxon>
        <taxon>Pleosporineae</taxon>
        <taxon>Didymellaceae</taxon>
        <taxon>Macroventuria</taxon>
    </lineage>
</organism>
<comment type="caution">
    <text evidence="1">The sequence shown here is derived from an EMBL/GenBank/DDBJ whole genome shotgun (WGS) entry which is preliminary data.</text>
</comment>
<dbReference type="Proteomes" id="UP000799754">
    <property type="component" value="Unassembled WGS sequence"/>
</dbReference>
<dbReference type="EMBL" id="MU006742">
    <property type="protein sequence ID" value="KAF2622693.1"/>
    <property type="molecule type" value="Genomic_DNA"/>
</dbReference>
<name>A0ACB6RLT3_9PLEO</name>
<protein>
    <submittedName>
        <fullName evidence="1">Uncharacterized protein</fullName>
    </submittedName>
</protein>
<sequence>MAPRKPTTIAEPAKSSITKDSNKVVKRPARCYHKYKNRLLNATPKRKEIDLIKSNQTLPLLRLPLEICNRIWQYTLGQQIPWLQGHVHVERAGHQHYIASELSSNLLRDRITTAAAECFGVRSAARIKPAIKQLKPHQREDTKAMRLELISPSDKGYLLARFKGLAVLTQDLPNLKILRL</sequence>
<gene>
    <name evidence="1" type="ORF">BU25DRAFT_204315</name>
</gene>